<dbReference type="OrthoDB" id="6462343at2"/>
<dbReference type="Pfam" id="PF00419">
    <property type="entry name" value="Fimbrial"/>
    <property type="match status" value="1"/>
</dbReference>
<proteinExistence type="predicted"/>
<name>A0A427USL4_9ENTR</name>
<dbReference type="InterPro" id="IPR008966">
    <property type="entry name" value="Adhesion_dom_sf"/>
</dbReference>
<organism evidence="3 4">
    <name type="scientific">Atlantibacter subterraneus</name>
    <dbReference type="NCBI Taxonomy" id="255519"/>
    <lineage>
        <taxon>Bacteria</taxon>
        <taxon>Pseudomonadati</taxon>
        <taxon>Pseudomonadota</taxon>
        <taxon>Gammaproteobacteria</taxon>
        <taxon>Enterobacterales</taxon>
        <taxon>Enterobacteriaceae</taxon>
        <taxon>Atlantibacter</taxon>
    </lineage>
</organism>
<dbReference type="AlphaFoldDB" id="A0A427USL4"/>
<reference evidence="3 4" key="1">
    <citation type="submission" date="2018-10" db="EMBL/GenBank/DDBJ databases">
        <title>Transmission dynamics of multidrug resistant bacteria on intensive care unit surfaces.</title>
        <authorList>
            <person name="D'Souza A.W."/>
            <person name="Potter R.F."/>
            <person name="Wallace M."/>
            <person name="Shupe A."/>
            <person name="Patel S."/>
            <person name="Sun S."/>
            <person name="Gul D."/>
            <person name="Kwon J.H."/>
            <person name="Andleeb S."/>
            <person name="Burnham C.-A.D."/>
            <person name="Dantas G."/>
        </authorList>
    </citation>
    <scope>NUCLEOTIDE SEQUENCE [LARGE SCALE GENOMIC DNA]</scope>
    <source>
        <strain evidence="3 4">AS_373</strain>
    </source>
</reference>
<accession>A0A427USL4</accession>
<feature type="signal peptide" evidence="1">
    <location>
        <begin position="1"/>
        <end position="22"/>
    </location>
</feature>
<feature type="chain" id="PRO_5019297703" evidence="1">
    <location>
        <begin position="23"/>
        <end position="175"/>
    </location>
</feature>
<dbReference type="InterPro" id="IPR050263">
    <property type="entry name" value="Bact_Fimbrial_Adh_Pro"/>
</dbReference>
<gene>
    <name evidence="3" type="ORF">EGT71_17990</name>
</gene>
<keyword evidence="1" id="KW-0732">Signal</keyword>
<dbReference type="GO" id="GO:0009289">
    <property type="term" value="C:pilus"/>
    <property type="evidence" value="ECO:0007669"/>
    <property type="project" value="InterPro"/>
</dbReference>
<dbReference type="InterPro" id="IPR000259">
    <property type="entry name" value="Adhesion_dom_fimbrial"/>
</dbReference>
<evidence type="ECO:0000256" key="1">
    <source>
        <dbReference type="SAM" id="SignalP"/>
    </source>
</evidence>
<evidence type="ECO:0000259" key="2">
    <source>
        <dbReference type="Pfam" id="PF00419"/>
    </source>
</evidence>
<dbReference type="Gene3D" id="2.60.40.1090">
    <property type="entry name" value="Fimbrial-type adhesion domain"/>
    <property type="match status" value="1"/>
</dbReference>
<evidence type="ECO:0000313" key="3">
    <source>
        <dbReference type="EMBL" id="RSE23486.1"/>
    </source>
</evidence>
<dbReference type="InterPro" id="IPR036937">
    <property type="entry name" value="Adhesion_dom_fimbrial_sf"/>
</dbReference>
<dbReference type="RefSeq" id="WP_125294585.1">
    <property type="nucleotide sequence ID" value="NZ_JAPTZM010000006.1"/>
</dbReference>
<dbReference type="GO" id="GO:0043709">
    <property type="term" value="P:cell adhesion involved in single-species biofilm formation"/>
    <property type="evidence" value="ECO:0007669"/>
    <property type="project" value="TreeGrafter"/>
</dbReference>
<protein>
    <submittedName>
        <fullName evidence="3">Type 1 fimbrial protein</fullName>
    </submittedName>
</protein>
<dbReference type="PANTHER" id="PTHR33420">
    <property type="entry name" value="FIMBRIAL SUBUNIT ELFA-RELATED"/>
    <property type="match status" value="1"/>
</dbReference>
<comment type="caution">
    <text evidence="3">The sequence shown here is derived from an EMBL/GenBank/DDBJ whole genome shotgun (WGS) entry which is preliminary data.</text>
</comment>
<evidence type="ECO:0000313" key="4">
    <source>
        <dbReference type="Proteomes" id="UP000275331"/>
    </source>
</evidence>
<dbReference type="SUPFAM" id="SSF49401">
    <property type="entry name" value="Bacterial adhesins"/>
    <property type="match status" value="1"/>
</dbReference>
<feature type="domain" description="Fimbrial-type adhesion" evidence="2">
    <location>
        <begin position="26"/>
        <end position="175"/>
    </location>
</feature>
<sequence>MKKFVSCTAALLCLAGSHYALAADNVHFTGTLIAISCTLPDSDKDITLDFGTVIEKSLYQYQRTKSQPFTIHLENCNPAIAGNVNVTFQGIADSELTNLLALDSVSTAKGVALGLELADGTPLAINKAAPRVPLASGNNSLNFNAYIQALPSQIAARSLTAGDFIATSTFVLSYQ</sequence>
<dbReference type="EMBL" id="RHXB01000013">
    <property type="protein sequence ID" value="RSE23486.1"/>
    <property type="molecule type" value="Genomic_DNA"/>
</dbReference>
<dbReference type="PANTHER" id="PTHR33420:SF26">
    <property type="entry name" value="FIMBRIAL SUBUNIT"/>
    <property type="match status" value="1"/>
</dbReference>
<dbReference type="Proteomes" id="UP000275331">
    <property type="component" value="Unassembled WGS sequence"/>
</dbReference>